<feature type="transmembrane region" description="Helical" evidence="1">
    <location>
        <begin position="191"/>
        <end position="219"/>
    </location>
</feature>
<keyword evidence="1" id="KW-0812">Transmembrane</keyword>
<feature type="transmembrane region" description="Helical" evidence="1">
    <location>
        <begin position="119"/>
        <end position="141"/>
    </location>
</feature>
<evidence type="ECO:0000256" key="1">
    <source>
        <dbReference type="SAM" id="Phobius"/>
    </source>
</evidence>
<dbReference type="InterPro" id="IPR006747">
    <property type="entry name" value="DUF599"/>
</dbReference>
<accession>K4KIF9</accession>
<name>K4KIF9_SIMAS</name>
<dbReference type="Proteomes" id="UP000000466">
    <property type="component" value="Chromosome"/>
</dbReference>
<sequence>MYIMADWMTGYALTGACVVWLLVVWISYALFAKSQAKKTHCLASELHALRILWMKRVIRRENRITDSSLLASLERNTSFFANITVLVLAGIVTALGSIGEAGSLLRDLNIHGQAGPHDLEIKLIVLFAIFAYAFFSFTWAMRKYGFCAVLVGAFPLVDEEVNEAVRDSYAVNTARIIDQAGHSYNAGLRAYYFALSFFAWIVSPWLFILSVMAVVAMLYHREFRSKALKTLVQVTRDLADYSVVVDR</sequence>
<protein>
    <recommendedName>
        <fullName evidence="4">DUF599 domain-containing protein</fullName>
    </recommendedName>
</protein>
<dbReference type="PANTHER" id="PTHR31881">
    <property type="match status" value="1"/>
</dbReference>
<dbReference type="Pfam" id="PF04654">
    <property type="entry name" value="DUF599"/>
    <property type="match status" value="1"/>
</dbReference>
<dbReference type="KEGG" id="saga:M5M_03905"/>
<gene>
    <name evidence="2" type="ordered locus">M5M_03905</name>
</gene>
<reference evidence="2 3" key="1">
    <citation type="journal article" date="2013" name="Genome Announc.">
        <title>Complete genome sequence of Simiduia agarivorans SA1(T), a marine bacterium able to degrade a variety of polysaccharides.</title>
        <authorList>
            <person name="Lin S.Y."/>
            <person name="Shieh W.Y."/>
            <person name="Chen J.S."/>
            <person name="Tang S.L."/>
        </authorList>
    </citation>
    <scope>NUCLEOTIDE SEQUENCE [LARGE SCALE GENOMIC DNA]</scope>
    <source>
        <strain evidence="3">DSM 21679 / JCM 13881 / BCRC 17597 / SA1</strain>
    </source>
</reference>
<evidence type="ECO:0008006" key="4">
    <source>
        <dbReference type="Google" id="ProtNLM"/>
    </source>
</evidence>
<proteinExistence type="predicted"/>
<dbReference type="eggNOG" id="COG3821">
    <property type="taxonomic scope" value="Bacteria"/>
</dbReference>
<feature type="transmembrane region" description="Helical" evidence="1">
    <location>
        <begin position="79"/>
        <end position="98"/>
    </location>
</feature>
<dbReference type="AlphaFoldDB" id="K4KIF9"/>
<dbReference type="EMBL" id="CP003746">
    <property type="protein sequence ID" value="AFU97990.1"/>
    <property type="molecule type" value="Genomic_DNA"/>
</dbReference>
<keyword evidence="1" id="KW-0472">Membrane</keyword>
<feature type="transmembrane region" description="Helical" evidence="1">
    <location>
        <begin position="12"/>
        <end position="31"/>
    </location>
</feature>
<dbReference type="STRING" id="1117647.M5M_03905"/>
<evidence type="ECO:0000313" key="3">
    <source>
        <dbReference type="Proteomes" id="UP000000466"/>
    </source>
</evidence>
<keyword evidence="1" id="KW-1133">Transmembrane helix</keyword>
<keyword evidence="3" id="KW-1185">Reference proteome</keyword>
<dbReference type="PANTHER" id="PTHR31881:SF6">
    <property type="entry name" value="OS09G0494600 PROTEIN"/>
    <property type="match status" value="1"/>
</dbReference>
<dbReference type="HOGENOM" id="CLU_096744_0_0_6"/>
<evidence type="ECO:0000313" key="2">
    <source>
        <dbReference type="EMBL" id="AFU97990.1"/>
    </source>
</evidence>
<organism evidence="2 3">
    <name type="scientific">Simiduia agarivorans (strain DSM 21679 / JCM 13881 / BCRC 17597 / SA1)</name>
    <dbReference type="NCBI Taxonomy" id="1117647"/>
    <lineage>
        <taxon>Bacteria</taxon>
        <taxon>Pseudomonadati</taxon>
        <taxon>Pseudomonadota</taxon>
        <taxon>Gammaproteobacteria</taxon>
        <taxon>Cellvibrionales</taxon>
        <taxon>Cellvibrionaceae</taxon>
        <taxon>Simiduia</taxon>
    </lineage>
</organism>